<name>A0A1G2KX15_9BACT</name>
<proteinExistence type="predicted"/>
<dbReference type="PANTHER" id="PTHR42307:SF2">
    <property type="entry name" value="PUP DEAMIDASE_DEPUPYLASE"/>
    <property type="match status" value="1"/>
</dbReference>
<accession>A0A1G2KX15</accession>
<dbReference type="GO" id="GO:0010498">
    <property type="term" value="P:proteasomal protein catabolic process"/>
    <property type="evidence" value="ECO:0007669"/>
    <property type="project" value="InterPro"/>
</dbReference>
<gene>
    <name evidence="1" type="ORF">A3C16_03075</name>
</gene>
<dbReference type="EMBL" id="MHQL01000003">
    <property type="protein sequence ID" value="OHA03996.1"/>
    <property type="molecule type" value="Genomic_DNA"/>
</dbReference>
<dbReference type="PANTHER" id="PTHR42307">
    <property type="entry name" value="PUP DEAMIDASE/DEPUPYLASE"/>
    <property type="match status" value="1"/>
</dbReference>
<evidence type="ECO:0000313" key="1">
    <source>
        <dbReference type="EMBL" id="OHA03996.1"/>
    </source>
</evidence>
<dbReference type="AlphaFoldDB" id="A0A1G2KX15"/>
<dbReference type="GO" id="GO:0019941">
    <property type="term" value="P:modification-dependent protein catabolic process"/>
    <property type="evidence" value="ECO:0007669"/>
    <property type="project" value="InterPro"/>
</dbReference>
<dbReference type="InterPro" id="IPR004347">
    <property type="entry name" value="Pup_ligase/deamidase"/>
</dbReference>
<sequence length="591" mass="68295">MPRRRLFAVSLRESCNLGYALLLLSKHIDTDRSMPESKAIPKMIGLEQEYGCYLIGSQQNRTAGSNFFKQFRPEWLSVLSASGSLWDPQERMRYEDGNHRFFSDVRWRESNYLFPNGARFYLDSEHPEYCIPICRTAREALAHDKAGEIFMDEISQRIEAESGLRFRLIKNNTAAGDRNFVDFDSEWMGGVSFSTHENYLVRRDVLIDDLIARTIPFLIFRTPIIGAGKVGGQSYLPWVDYQISQRADFFKKTTAQGTMGNFRAIYNLRDCPYADPERFRRLHVIPGDANMCEVSGFLKLVTMRILLMMIEDGALDDRFTPFRDCPTLHAVSRDLTLSERYLLKNVKKSVRVLDILKQYAELFLKYLEDYAIRDPELQYGAELFSCIVDRLDAAPEECIGAVDWVTKRHIIREHLGAKGIDSWQRPEAYQLDAAYHYVRKDKSIFYRPSIQQKIKDAGYKLLSDAEVHEATIRPPATRSRFQVEVYKRLHVAQWNWRLMHVRDTAGRSHVLALDDPAKPWKEFEQLLADDPDEFLAKCKQAGMMLSGAEEARRAYLNSQVILGDELRLRRRMGRPLTPLSGDDTDDEDGTS</sequence>
<dbReference type="GO" id="GO:0070490">
    <property type="term" value="P:protein pupylation"/>
    <property type="evidence" value="ECO:0007669"/>
    <property type="project" value="TreeGrafter"/>
</dbReference>
<dbReference type="GO" id="GO:0005524">
    <property type="term" value="F:ATP binding"/>
    <property type="evidence" value="ECO:0007669"/>
    <property type="project" value="TreeGrafter"/>
</dbReference>
<comment type="caution">
    <text evidence="1">The sequence shown here is derived from an EMBL/GenBank/DDBJ whole genome shotgun (WGS) entry which is preliminary data.</text>
</comment>
<organism evidence="1 2">
    <name type="scientific">Candidatus Sungbacteria bacterium RIFCSPHIGHO2_02_FULL_51_29</name>
    <dbReference type="NCBI Taxonomy" id="1802273"/>
    <lineage>
        <taxon>Bacteria</taxon>
        <taxon>Candidatus Sungiibacteriota</taxon>
    </lineage>
</organism>
<dbReference type="Pfam" id="PF03136">
    <property type="entry name" value="Pup_ligase"/>
    <property type="match status" value="1"/>
</dbReference>
<evidence type="ECO:0000313" key="2">
    <source>
        <dbReference type="Proteomes" id="UP000177811"/>
    </source>
</evidence>
<reference evidence="1 2" key="1">
    <citation type="journal article" date="2016" name="Nat. Commun.">
        <title>Thousands of microbial genomes shed light on interconnected biogeochemical processes in an aquifer system.</title>
        <authorList>
            <person name="Anantharaman K."/>
            <person name="Brown C.T."/>
            <person name="Hug L.A."/>
            <person name="Sharon I."/>
            <person name="Castelle C.J."/>
            <person name="Probst A.J."/>
            <person name="Thomas B.C."/>
            <person name="Singh A."/>
            <person name="Wilkins M.J."/>
            <person name="Karaoz U."/>
            <person name="Brodie E.L."/>
            <person name="Williams K.H."/>
            <person name="Hubbard S.S."/>
            <person name="Banfield J.F."/>
        </authorList>
    </citation>
    <scope>NUCLEOTIDE SEQUENCE [LARGE SCALE GENOMIC DNA]</scope>
</reference>
<protein>
    <submittedName>
        <fullName evidence="1">Uncharacterized protein</fullName>
    </submittedName>
</protein>
<dbReference type="Proteomes" id="UP000177811">
    <property type="component" value="Unassembled WGS sequence"/>
</dbReference>